<dbReference type="PANTHER" id="PTHR13847">
    <property type="entry name" value="SARCOSINE DEHYDROGENASE-RELATED"/>
    <property type="match status" value="1"/>
</dbReference>
<dbReference type="PANTHER" id="PTHR13847:SF281">
    <property type="entry name" value="FAD DEPENDENT OXIDOREDUCTASE DOMAIN-CONTAINING PROTEIN"/>
    <property type="match status" value="1"/>
</dbReference>
<dbReference type="RefSeq" id="WP_099242642.1">
    <property type="nucleotide sequence ID" value="NZ_FXXP01000001.1"/>
</dbReference>
<keyword evidence="1 3" id="KW-0560">Oxidoreductase</keyword>
<dbReference type="AlphaFoldDB" id="A0A238J8E1"/>
<organism evidence="3 4">
    <name type="scientific">Pelagimonas phthalicica</name>
    <dbReference type="NCBI Taxonomy" id="1037362"/>
    <lineage>
        <taxon>Bacteria</taxon>
        <taxon>Pseudomonadati</taxon>
        <taxon>Pseudomonadota</taxon>
        <taxon>Alphaproteobacteria</taxon>
        <taxon>Rhodobacterales</taxon>
        <taxon>Roseobacteraceae</taxon>
        <taxon>Pelagimonas</taxon>
    </lineage>
</organism>
<dbReference type="OrthoDB" id="311718at2"/>
<evidence type="ECO:0000313" key="3">
    <source>
        <dbReference type="EMBL" id="SMX26655.1"/>
    </source>
</evidence>
<proteinExistence type="predicted"/>
<dbReference type="InterPro" id="IPR036188">
    <property type="entry name" value="FAD/NAD-bd_sf"/>
</dbReference>
<dbReference type="Gene3D" id="3.30.9.10">
    <property type="entry name" value="D-Amino Acid Oxidase, subunit A, domain 2"/>
    <property type="match status" value="1"/>
</dbReference>
<accession>A0A238J8E1</accession>
<gene>
    <name evidence="3" type="primary">puuB_3</name>
    <name evidence="3" type="ORF">TRP8649_00740</name>
</gene>
<dbReference type="InterPro" id="IPR006076">
    <property type="entry name" value="FAD-dep_OxRdtase"/>
</dbReference>
<dbReference type="EMBL" id="FXXP01000001">
    <property type="protein sequence ID" value="SMX26655.1"/>
    <property type="molecule type" value="Genomic_DNA"/>
</dbReference>
<dbReference type="Gene3D" id="3.50.50.60">
    <property type="entry name" value="FAD/NAD(P)-binding domain"/>
    <property type="match status" value="1"/>
</dbReference>
<sequence>MHIRSKLVEDICGWTALAPGLTPYRSLDADATADCVVIGAGFTGLAIARRLAELRPEARVVLVDAKRVTGGASSRNSGFAVANEGPGHAQLHTEQGRASYFTMNRIDRFGVSSLRDLVQQHGIEAQWEDTPSIHAAHDPRNYQRLQRHLDAFQQLGINARLVEGPELKTRLGTDFYGLGVETSGGALLQPAMMAQGLAAHLPRSVEVFENTAISSLRHLDGGWAMTANGHTLRAQQVFVAVNAFFPRLGLKQRRVFPLALTASLTRPLKPEEERAIGNPASWGILSPRSLGATMRLTCDRRLLIRNTAEFLAGGVRPDALAARKRQHAVGLRKRFAFLDEGDIDFTWSGTICISRNGKPVFEENQPGLYLCGGYNASGVSRGTAMGRLIAEYATGQDSERLSDALNLIKPTRLPPRPFLDLGVKARVWMERQAAAKER</sequence>
<feature type="domain" description="FAD dependent oxidoreductase" evidence="2">
    <location>
        <begin position="34"/>
        <end position="391"/>
    </location>
</feature>
<name>A0A238J8E1_9RHOB</name>
<dbReference type="Proteomes" id="UP000225972">
    <property type="component" value="Unassembled WGS sequence"/>
</dbReference>
<keyword evidence="4" id="KW-1185">Reference proteome</keyword>
<dbReference type="EC" id="1.4.3.-" evidence="3"/>
<evidence type="ECO:0000313" key="4">
    <source>
        <dbReference type="Proteomes" id="UP000225972"/>
    </source>
</evidence>
<protein>
    <submittedName>
        <fullName evidence="3">Gamma-glutamylputrescine oxidoreductase</fullName>
        <ecNumber evidence="3">1.4.3.-</ecNumber>
    </submittedName>
</protein>
<reference evidence="4" key="1">
    <citation type="submission" date="2017-05" db="EMBL/GenBank/DDBJ databases">
        <authorList>
            <person name="Rodrigo-Torres L."/>
            <person name="Arahal R. D."/>
            <person name="Lucena T."/>
        </authorList>
    </citation>
    <scope>NUCLEOTIDE SEQUENCE [LARGE SCALE GENOMIC DNA]</scope>
    <source>
        <strain evidence="4">CECT 8649</strain>
    </source>
</reference>
<dbReference type="SUPFAM" id="SSF51905">
    <property type="entry name" value="FAD/NAD(P)-binding domain"/>
    <property type="match status" value="1"/>
</dbReference>
<evidence type="ECO:0000259" key="2">
    <source>
        <dbReference type="Pfam" id="PF01266"/>
    </source>
</evidence>
<dbReference type="Pfam" id="PF01266">
    <property type="entry name" value="DAO"/>
    <property type="match status" value="1"/>
</dbReference>
<dbReference type="GO" id="GO:0016491">
    <property type="term" value="F:oxidoreductase activity"/>
    <property type="evidence" value="ECO:0007669"/>
    <property type="project" value="UniProtKB-KW"/>
</dbReference>
<evidence type="ECO:0000256" key="1">
    <source>
        <dbReference type="ARBA" id="ARBA00023002"/>
    </source>
</evidence>
<dbReference type="GO" id="GO:0005737">
    <property type="term" value="C:cytoplasm"/>
    <property type="evidence" value="ECO:0007669"/>
    <property type="project" value="TreeGrafter"/>
</dbReference>